<dbReference type="HOGENOM" id="CLU_034388_2_0_9"/>
<accession>B1I2J7</accession>
<evidence type="ECO:0000256" key="10">
    <source>
        <dbReference type="NCBIfam" id="TIGR00187"/>
    </source>
</evidence>
<dbReference type="EMBL" id="CP000860">
    <property type="protein sequence ID" value="ACA59158.1"/>
    <property type="molecule type" value="Genomic_DNA"/>
</dbReference>
<dbReference type="Pfam" id="PF00677">
    <property type="entry name" value="Lum_binding"/>
    <property type="match status" value="2"/>
</dbReference>
<evidence type="ECO:0000256" key="11">
    <source>
        <dbReference type="PROSITE-ProRule" id="PRU00524"/>
    </source>
</evidence>
<keyword evidence="14" id="KW-1185">Reference proteome</keyword>
<sequence>MFTGIIEELGTLRRAERGPASARLHIEARTVLEDARLGESIAVNGVCLTVADFGTGWFTADVMAETLKRTNLGEVRPGERVNLERAMRLGERLGGHLVSGHVDGVGTVVGCEPEGIALVFRIQAPEGVMRYVIEKGSVAVDGISLTVVDHDRETFRVSIIPHTAQMTTLGFKRAGARVNLEADMIAKYVERMLGGRREEPDRKLDGDFLARHGFL</sequence>
<keyword evidence="8" id="KW-0808">Transferase</keyword>
<dbReference type="Gene3D" id="2.40.30.20">
    <property type="match status" value="2"/>
</dbReference>
<dbReference type="InterPro" id="IPR023366">
    <property type="entry name" value="ATP_synth_asu-like_sf"/>
</dbReference>
<dbReference type="PANTHER" id="PTHR21098">
    <property type="entry name" value="RIBOFLAVIN SYNTHASE ALPHA CHAIN"/>
    <property type="match status" value="1"/>
</dbReference>
<dbReference type="OrthoDB" id="9788537at2"/>
<reference evidence="13 14" key="2">
    <citation type="journal article" date="2008" name="Science">
        <title>Environmental genomics reveals a single-species ecosystem deep within Earth.</title>
        <authorList>
            <person name="Chivian D."/>
            <person name="Brodie E.L."/>
            <person name="Alm E.J."/>
            <person name="Culley D.E."/>
            <person name="Dehal P.S."/>
            <person name="Desantis T.Z."/>
            <person name="Gihring T.M."/>
            <person name="Lapidus A."/>
            <person name="Lin L.H."/>
            <person name="Lowry S.R."/>
            <person name="Moser D.P."/>
            <person name="Richardson P.M."/>
            <person name="Southam G."/>
            <person name="Wanger G."/>
            <person name="Pratt L.M."/>
            <person name="Andersen G.L."/>
            <person name="Hazen T.C."/>
            <person name="Brockman F.J."/>
            <person name="Arkin A.P."/>
            <person name="Onstott T.C."/>
        </authorList>
    </citation>
    <scope>NUCLEOTIDE SEQUENCE [LARGE SCALE GENOMIC DNA]</scope>
    <source>
        <strain evidence="13 14">MP104C</strain>
    </source>
</reference>
<dbReference type="RefSeq" id="WP_012301746.1">
    <property type="nucleotide sequence ID" value="NC_010424.1"/>
</dbReference>
<comment type="function">
    <text evidence="2">Catalyzes the dismutation of two molecules of 6,7-dimethyl-8-ribityllumazine, resulting in the formation of riboflavin and 5-amino-6-(D-ribitylamino)uracil.</text>
</comment>
<evidence type="ECO:0000256" key="5">
    <source>
        <dbReference type="ARBA" id="ARBA00012827"/>
    </source>
</evidence>
<dbReference type="Proteomes" id="UP000008544">
    <property type="component" value="Chromosome"/>
</dbReference>
<dbReference type="NCBIfam" id="NF009566">
    <property type="entry name" value="PRK13020.1"/>
    <property type="match status" value="1"/>
</dbReference>
<dbReference type="InterPro" id="IPR001783">
    <property type="entry name" value="Lumazine-bd"/>
</dbReference>
<dbReference type="GO" id="GO:0004746">
    <property type="term" value="F:riboflavin synthase activity"/>
    <property type="evidence" value="ECO:0007669"/>
    <property type="project" value="UniProtKB-UniRule"/>
</dbReference>
<gene>
    <name evidence="13" type="ordered locus">Daud_0624</name>
</gene>
<dbReference type="CDD" id="cd00402">
    <property type="entry name" value="Riboflavin_synthase_like"/>
    <property type="match status" value="1"/>
</dbReference>
<comment type="pathway">
    <text evidence="3">Cofactor biosynthesis; riboflavin biosynthesis; riboflavin from 2-hydroxy-3-oxobutyl phosphate and 5-amino-6-(D-ribitylamino)uracil: step 2/2.</text>
</comment>
<proteinExistence type="predicted"/>
<evidence type="ECO:0000256" key="2">
    <source>
        <dbReference type="ARBA" id="ARBA00002803"/>
    </source>
</evidence>
<dbReference type="InterPro" id="IPR017938">
    <property type="entry name" value="Riboflavin_synthase-like_b-brl"/>
</dbReference>
<feature type="repeat" description="Lumazine-binding" evidence="11">
    <location>
        <begin position="97"/>
        <end position="193"/>
    </location>
</feature>
<dbReference type="FunFam" id="2.40.30.20:FF:000004">
    <property type="entry name" value="Riboflavin synthase, alpha subunit"/>
    <property type="match status" value="1"/>
</dbReference>
<dbReference type="InterPro" id="IPR026017">
    <property type="entry name" value="Lumazine-bd_dom"/>
</dbReference>
<feature type="domain" description="Lumazine-binding" evidence="12">
    <location>
        <begin position="1"/>
        <end position="96"/>
    </location>
</feature>
<evidence type="ECO:0000259" key="12">
    <source>
        <dbReference type="PROSITE" id="PS51177"/>
    </source>
</evidence>
<dbReference type="NCBIfam" id="TIGR00187">
    <property type="entry name" value="ribE"/>
    <property type="match status" value="1"/>
</dbReference>
<evidence type="ECO:0000256" key="7">
    <source>
        <dbReference type="ARBA" id="ARBA00022619"/>
    </source>
</evidence>
<evidence type="ECO:0000313" key="14">
    <source>
        <dbReference type="Proteomes" id="UP000008544"/>
    </source>
</evidence>
<reference evidence="14" key="1">
    <citation type="submission" date="2007-10" db="EMBL/GenBank/DDBJ databases">
        <title>Complete sequence of chromosome of Desulforudis audaxviator MP104C.</title>
        <authorList>
            <person name="Copeland A."/>
            <person name="Lucas S."/>
            <person name="Lapidus A."/>
            <person name="Barry K."/>
            <person name="Glavina del Rio T."/>
            <person name="Dalin E."/>
            <person name="Tice H."/>
            <person name="Bruce D."/>
            <person name="Pitluck S."/>
            <person name="Lowry S.R."/>
            <person name="Larimer F."/>
            <person name="Land M.L."/>
            <person name="Hauser L."/>
            <person name="Kyrpides N."/>
            <person name="Ivanova N.N."/>
            <person name="Richardson P."/>
        </authorList>
    </citation>
    <scope>NUCLEOTIDE SEQUENCE [LARGE SCALE GENOMIC DNA]</scope>
    <source>
        <strain evidence="14">MP104C</strain>
    </source>
</reference>
<dbReference type="SUPFAM" id="SSF63380">
    <property type="entry name" value="Riboflavin synthase domain-like"/>
    <property type="match status" value="2"/>
</dbReference>
<evidence type="ECO:0000256" key="8">
    <source>
        <dbReference type="ARBA" id="ARBA00022679"/>
    </source>
</evidence>
<dbReference type="STRING" id="477974.Daud_0624"/>
<evidence type="ECO:0000256" key="9">
    <source>
        <dbReference type="ARBA" id="ARBA00022737"/>
    </source>
</evidence>
<keyword evidence="7" id="KW-0686">Riboflavin biosynthesis</keyword>
<dbReference type="KEGG" id="dau:Daud_0624"/>
<dbReference type="PANTHER" id="PTHR21098:SF12">
    <property type="entry name" value="RIBOFLAVIN SYNTHASE"/>
    <property type="match status" value="1"/>
</dbReference>
<dbReference type="PROSITE" id="PS51177">
    <property type="entry name" value="LUMAZINE_BIND"/>
    <property type="match status" value="2"/>
</dbReference>
<comment type="catalytic activity">
    <reaction evidence="1">
        <text>2 6,7-dimethyl-8-(1-D-ribityl)lumazine + H(+) = 5-amino-6-(D-ribitylamino)uracil + riboflavin</text>
        <dbReference type="Rhea" id="RHEA:20772"/>
        <dbReference type="ChEBI" id="CHEBI:15378"/>
        <dbReference type="ChEBI" id="CHEBI:15934"/>
        <dbReference type="ChEBI" id="CHEBI:57986"/>
        <dbReference type="ChEBI" id="CHEBI:58201"/>
        <dbReference type="EC" id="2.5.1.9"/>
    </reaction>
</comment>
<evidence type="ECO:0000256" key="1">
    <source>
        <dbReference type="ARBA" id="ARBA00000968"/>
    </source>
</evidence>
<protein>
    <recommendedName>
        <fullName evidence="6 10">Riboflavin synthase</fullName>
        <ecNumber evidence="5 10">2.5.1.9</ecNumber>
    </recommendedName>
</protein>
<dbReference type="eggNOG" id="COG0307">
    <property type="taxonomic scope" value="Bacteria"/>
</dbReference>
<organism evidence="13 14">
    <name type="scientific">Desulforudis audaxviator (strain MP104C)</name>
    <dbReference type="NCBI Taxonomy" id="477974"/>
    <lineage>
        <taxon>Bacteria</taxon>
        <taxon>Bacillati</taxon>
        <taxon>Bacillota</taxon>
        <taxon>Clostridia</taxon>
        <taxon>Thermoanaerobacterales</taxon>
        <taxon>Candidatus Desulforudaceae</taxon>
        <taxon>Candidatus Desulforudis</taxon>
    </lineage>
</organism>
<feature type="repeat" description="Lumazine-binding" evidence="11">
    <location>
        <begin position="1"/>
        <end position="96"/>
    </location>
</feature>
<evidence type="ECO:0000256" key="4">
    <source>
        <dbReference type="ARBA" id="ARBA00011233"/>
    </source>
</evidence>
<name>B1I2J7_DESAP</name>
<keyword evidence="9" id="KW-0677">Repeat</keyword>
<evidence type="ECO:0000256" key="6">
    <source>
        <dbReference type="ARBA" id="ARBA00013950"/>
    </source>
</evidence>
<dbReference type="EC" id="2.5.1.9" evidence="5 10"/>
<feature type="domain" description="Lumazine-binding" evidence="12">
    <location>
        <begin position="97"/>
        <end position="193"/>
    </location>
</feature>
<dbReference type="NCBIfam" id="NF006767">
    <property type="entry name" value="PRK09289.1"/>
    <property type="match status" value="1"/>
</dbReference>
<dbReference type="PIRSF" id="PIRSF000498">
    <property type="entry name" value="Riboflavin_syn_A"/>
    <property type="match status" value="1"/>
</dbReference>
<evidence type="ECO:0000256" key="3">
    <source>
        <dbReference type="ARBA" id="ARBA00004887"/>
    </source>
</evidence>
<dbReference type="FunFam" id="2.40.30.20:FF:000003">
    <property type="entry name" value="Riboflavin synthase, alpha subunit"/>
    <property type="match status" value="1"/>
</dbReference>
<dbReference type="GO" id="GO:0009231">
    <property type="term" value="P:riboflavin biosynthetic process"/>
    <property type="evidence" value="ECO:0007669"/>
    <property type="project" value="UniProtKB-KW"/>
</dbReference>
<dbReference type="AlphaFoldDB" id="B1I2J7"/>
<comment type="subunit">
    <text evidence="4">Homotrimer.</text>
</comment>
<evidence type="ECO:0000313" key="13">
    <source>
        <dbReference type="EMBL" id="ACA59158.1"/>
    </source>
</evidence>